<dbReference type="EMBL" id="CP109011">
    <property type="protein sequence ID" value="WUT48151.1"/>
    <property type="molecule type" value="Genomic_DNA"/>
</dbReference>
<name>A0ABZ1X9C0_9ACTN</name>
<sequence length="81" mass="9055">MTRNMRLRGRIETVAAGLCGLLFLVTLVRPDWIEEVFGVDPDQHSGALEWVIVALALGATLTFSLLARGEYRRARRLSTAR</sequence>
<dbReference type="GeneID" id="95695852"/>
<evidence type="ECO:0000313" key="3">
    <source>
        <dbReference type="Proteomes" id="UP001432168"/>
    </source>
</evidence>
<organism evidence="2 3">
    <name type="scientific">Streptomyces pseudovenezuelae</name>
    <dbReference type="NCBI Taxonomy" id="67350"/>
    <lineage>
        <taxon>Bacteria</taxon>
        <taxon>Bacillati</taxon>
        <taxon>Actinomycetota</taxon>
        <taxon>Actinomycetes</taxon>
        <taxon>Kitasatosporales</taxon>
        <taxon>Streptomycetaceae</taxon>
        <taxon>Streptomyces</taxon>
        <taxon>Streptomyces aurantiacus group</taxon>
    </lineage>
</organism>
<feature type="transmembrane region" description="Helical" evidence="1">
    <location>
        <begin position="46"/>
        <end position="67"/>
    </location>
</feature>
<keyword evidence="3" id="KW-1185">Reference proteome</keyword>
<reference evidence="2" key="1">
    <citation type="submission" date="2022-10" db="EMBL/GenBank/DDBJ databases">
        <title>The complete genomes of actinobacterial strains from the NBC collection.</title>
        <authorList>
            <person name="Joergensen T.S."/>
            <person name="Alvarez Arevalo M."/>
            <person name="Sterndorff E.B."/>
            <person name="Faurdal D."/>
            <person name="Vuksanovic O."/>
            <person name="Mourched A.-S."/>
            <person name="Charusanti P."/>
            <person name="Shaw S."/>
            <person name="Blin K."/>
            <person name="Weber T."/>
        </authorList>
    </citation>
    <scope>NUCLEOTIDE SEQUENCE</scope>
    <source>
        <strain evidence="2">NBC_00686</strain>
    </source>
</reference>
<evidence type="ECO:0000256" key="1">
    <source>
        <dbReference type="SAM" id="Phobius"/>
    </source>
</evidence>
<keyword evidence="1" id="KW-1133">Transmembrane helix</keyword>
<gene>
    <name evidence="2" type="ORF">OG929_40175</name>
</gene>
<keyword evidence="1" id="KW-0472">Membrane</keyword>
<proteinExistence type="predicted"/>
<keyword evidence="1" id="KW-0812">Transmembrane</keyword>
<evidence type="ECO:0000313" key="2">
    <source>
        <dbReference type="EMBL" id="WUT48151.1"/>
    </source>
</evidence>
<dbReference type="RefSeq" id="WP_329270966.1">
    <property type="nucleotide sequence ID" value="NZ_CP107755.1"/>
</dbReference>
<protein>
    <submittedName>
        <fullName evidence="2">ABC transporter permease</fullName>
    </submittedName>
</protein>
<accession>A0ABZ1X9C0</accession>
<dbReference type="Proteomes" id="UP001432168">
    <property type="component" value="Chromosome"/>
</dbReference>